<accession>A0A0E9R1N1</accession>
<reference evidence="1" key="2">
    <citation type="journal article" date="2015" name="Fish Shellfish Immunol.">
        <title>Early steps in the European eel (Anguilla anguilla)-Vibrio vulnificus interaction in the gills: Role of the RtxA13 toxin.</title>
        <authorList>
            <person name="Callol A."/>
            <person name="Pajuelo D."/>
            <person name="Ebbesson L."/>
            <person name="Teles M."/>
            <person name="MacKenzie S."/>
            <person name="Amaro C."/>
        </authorList>
    </citation>
    <scope>NUCLEOTIDE SEQUENCE</scope>
</reference>
<evidence type="ECO:0000313" key="1">
    <source>
        <dbReference type="EMBL" id="JAH23024.1"/>
    </source>
</evidence>
<dbReference type="AlphaFoldDB" id="A0A0E9R1N1"/>
<dbReference type="EMBL" id="GBXM01085553">
    <property type="protein sequence ID" value="JAH23024.1"/>
    <property type="molecule type" value="Transcribed_RNA"/>
</dbReference>
<name>A0A0E9R1N1_ANGAN</name>
<organism evidence="1">
    <name type="scientific">Anguilla anguilla</name>
    <name type="common">European freshwater eel</name>
    <name type="synonym">Muraena anguilla</name>
    <dbReference type="NCBI Taxonomy" id="7936"/>
    <lineage>
        <taxon>Eukaryota</taxon>
        <taxon>Metazoa</taxon>
        <taxon>Chordata</taxon>
        <taxon>Craniata</taxon>
        <taxon>Vertebrata</taxon>
        <taxon>Euteleostomi</taxon>
        <taxon>Actinopterygii</taxon>
        <taxon>Neopterygii</taxon>
        <taxon>Teleostei</taxon>
        <taxon>Anguilliformes</taxon>
        <taxon>Anguillidae</taxon>
        <taxon>Anguilla</taxon>
    </lineage>
</organism>
<proteinExistence type="predicted"/>
<protein>
    <submittedName>
        <fullName evidence="1">Uncharacterized protein</fullName>
    </submittedName>
</protein>
<reference evidence="1" key="1">
    <citation type="submission" date="2014-11" db="EMBL/GenBank/DDBJ databases">
        <authorList>
            <person name="Amaro Gonzalez C."/>
        </authorList>
    </citation>
    <scope>NUCLEOTIDE SEQUENCE</scope>
</reference>
<sequence>MQSSISRLFKKTCLSHRNLCISLPRRQEGNEAIEGAVLNLTTTLAIPH</sequence>